<dbReference type="Gene3D" id="1.10.20.10">
    <property type="entry name" value="Histone, subunit A"/>
    <property type="match status" value="1"/>
</dbReference>
<accession>A0A4P9ZZU8</accession>
<protein>
    <recommendedName>
        <fullName evidence="6">Transcription initiation factor TFIID subunit 11</fullName>
    </recommendedName>
</protein>
<evidence type="ECO:0000256" key="4">
    <source>
        <dbReference type="ARBA" id="ARBA00023163"/>
    </source>
</evidence>
<evidence type="ECO:0000256" key="3">
    <source>
        <dbReference type="ARBA" id="ARBA00023015"/>
    </source>
</evidence>
<dbReference type="CDD" id="cd08048">
    <property type="entry name" value="HFD_TAF11"/>
    <property type="match status" value="1"/>
</dbReference>
<dbReference type="AlphaFoldDB" id="A0A4P9ZZU8"/>
<dbReference type="GO" id="GO:0016251">
    <property type="term" value="F:RNA polymerase II general transcription initiation factor activity"/>
    <property type="evidence" value="ECO:0007669"/>
    <property type="project" value="TreeGrafter"/>
</dbReference>
<dbReference type="FunFam" id="1.10.20.10:FF:000061">
    <property type="entry name" value="TFIID subunit"/>
    <property type="match status" value="1"/>
</dbReference>
<keyword evidence="5" id="KW-0539">Nucleus</keyword>
<dbReference type="EMBL" id="ML002284">
    <property type="protein sequence ID" value="RKP39275.1"/>
    <property type="molecule type" value="Genomic_DNA"/>
</dbReference>
<reference evidence="9" key="1">
    <citation type="journal article" date="2018" name="Nat. Microbiol.">
        <title>Leveraging single-cell genomics to expand the fungal tree of life.</title>
        <authorList>
            <person name="Ahrendt S.R."/>
            <person name="Quandt C.A."/>
            <person name="Ciobanu D."/>
            <person name="Clum A."/>
            <person name="Salamov A."/>
            <person name="Andreopoulos B."/>
            <person name="Cheng J.F."/>
            <person name="Woyke T."/>
            <person name="Pelin A."/>
            <person name="Henrissat B."/>
            <person name="Reynolds N.K."/>
            <person name="Benny G.L."/>
            <person name="Smith M.E."/>
            <person name="James T.Y."/>
            <person name="Grigoriev I.V."/>
        </authorList>
    </citation>
    <scope>NUCLEOTIDE SEQUENCE [LARGE SCALE GENOMIC DNA]</scope>
    <source>
        <strain evidence="9">RSA 468</strain>
    </source>
</reference>
<dbReference type="Pfam" id="PF04719">
    <property type="entry name" value="TAFII28"/>
    <property type="match status" value="1"/>
</dbReference>
<dbReference type="GO" id="GO:0046982">
    <property type="term" value="F:protein heterodimerization activity"/>
    <property type="evidence" value="ECO:0007669"/>
    <property type="project" value="InterPro"/>
</dbReference>
<dbReference type="STRING" id="215637.A0A4P9ZZU8"/>
<sequence length="103" mass="11863">LENFSPIQQERYEAYRRSALNKSVVKRLISNILNQTASSELAFVVAGFGKVFIGEIVEKARDIQEQWGDEGALSPAHLREAYRRYQNETGLVPSTIYRKRKFN</sequence>
<evidence type="ECO:0000256" key="6">
    <source>
        <dbReference type="ARBA" id="ARBA00072882"/>
    </source>
</evidence>
<dbReference type="GO" id="GO:0005669">
    <property type="term" value="C:transcription factor TFIID complex"/>
    <property type="evidence" value="ECO:0007669"/>
    <property type="project" value="InterPro"/>
</dbReference>
<dbReference type="InterPro" id="IPR006809">
    <property type="entry name" value="TAFII28_dom"/>
</dbReference>
<organism evidence="8 9">
    <name type="scientific">Dimargaris cristalligena</name>
    <dbReference type="NCBI Taxonomy" id="215637"/>
    <lineage>
        <taxon>Eukaryota</taxon>
        <taxon>Fungi</taxon>
        <taxon>Fungi incertae sedis</taxon>
        <taxon>Zoopagomycota</taxon>
        <taxon>Kickxellomycotina</taxon>
        <taxon>Dimargaritomycetes</taxon>
        <taxon>Dimargaritales</taxon>
        <taxon>Dimargaritaceae</taxon>
        <taxon>Dimargaris</taxon>
    </lineage>
</organism>
<dbReference type="InterPro" id="IPR045127">
    <property type="entry name" value="TAF11-like"/>
</dbReference>
<evidence type="ECO:0000259" key="7">
    <source>
        <dbReference type="Pfam" id="PF04719"/>
    </source>
</evidence>
<name>A0A4P9ZZU8_9FUNG</name>
<gene>
    <name evidence="8" type="ORF">BJ085DRAFT_20124</name>
</gene>
<comment type="subcellular location">
    <subcellularLocation>
        <location evidence="1">Nucleus</location>
    </subcellularLocation>
</comment>
<comment type="similarity">
    <text evidence="2">Belongs to the TAF11 family.</text>
</comment>
<keyword evidence="9" id="KW-1185">Reference proteome</keyword>
<keyword evidence="4" id="KW-0804">Transcription</keyword>
<feature type="non-terminal residue" evidence="8">
    <location>
        <position position="1"/>
    </location>
</feature>
<evidence type="ECO:0000256" key="1">
    <source>
        <dbReference type="ARBA" id="ARBA00004123"/>
    </source>
</evidence>
<evidence type="ECO:0000256" key="5">
    <source>
        <dbReference type="ARBA" id="ARBA00023242"/>
    </source>
</evidence>
<keyword evidence="3" id="KW-0805">Transcription regulation</keyword>
<dbReference type="InterPro" id="IPR009072">
    <property type="entry name" value="Histone-fold"/>
</dbReference>
<dbReference type="PANTHER" id="PTHR13218:SF8">
    <property type="entry name" value="TRANSCRIPTION INITIATION FACTOR TFIID SUBUNIT 11"/>
    <property type="match status" value="1"/>
</dbReference>
<feature type="domain" description="TAFII28-like protein" evidence="7">
    <location>
        <begin position="1"/>
        <end position="84"/>
    </location>
</feature>
<proteinExistence type="inferred from homology"/>
<evidence type="ECO:0000256" key="2">
    <source>
        <dbReference type="ARBA" id="ARBA00009788"/>
    </source>
</evidence>
<dbReference type="PANTHER" id="PTHR13218">
    <property type="entry name" value="TRANSCRIPTION INITIATION FACTOR TFIID SUBUNIT 11-RELATED"/>
    <property type="match status" value="1"/>
</dbReference>
<evidence type="ECO:0000313" key="8">
    <source>
        <dbReference type="EMBL" id="RKP39275.1"/>
    </source>
</evidence>
<dbReference type="Proteomes" id="UP000268162">
    <property type="component" value="Unassembled WGS sequence"/>
</dbReference>
<dbReference type="SUPFAM" id="SSF47113">
    <property type="entry name" value="Histone-fold"/>
    <property type="match status" value="1"/>
</dbReference>
<evidence type="ECO:0000313" key="9">
    <source>
        <dbReference type="Proteomes" id="UP000268162"/>
    </source>
</evidence>
<dbReference type="GO" id="GO:0051123">
    <property type="term" value="P:RNA polymerase II preinitiation complex assembly"/>
    <property type="evidence" value="ECO:0007669"/>
    <property type="project" value="InterPro"/>
</dbReference>